<protein>
    <submittedName>
        <fullName evidence="2">Uncharacterized protein</fullName>
    </submittedName>
</protein>
<feature type="region of interest" description="Disordered" evidence="1">
    <location>
        <begin position="55"/>
        <end position="99"/>
    </location>
</feature>
<proteinExistence type="predicted"/>
<feature type="region of interest" description="Disordered" evidence="1">
    <location>
        <begin position="1"/>
        <end position="32"/>
    </location>
</feature>
<name>A2X1C0_ORYSI</name>
<accession>A2X1C0</accession>
<dbReference type="Gramene" id="BGIOSGA007617-TA">
    <property type="protein sequence ID" value="BGIOSGA007617-PA"/>
    <property type="gene ID" value="BGIOSGA007617"/>
</dbReference>
<gene>
    <name evidence="2" type="ORF">OsI_06002</name>
</gene>
<feature type="compositionally biased region" description="Low complexity" evidence="1">
    <location>
        <begin position="59"/>
        <end position="71"/>
    </location>
</feature>
<organism evidence="2 3">
    <name type="scientific">Oryza sativa subsp. indica</name>
    <name type="common">Rice</name>
    <dbReference type="NCBI Taxonomy" id="39946"/>
    <lineage>
        <taxon>Eukaryota</taxon>
        <taxon>Viridiplantae</taxon>
        <taxon>Streptophyta</taxon>
        <taxon>Embryophyta</taxon>
        <taxon>Tracheophyta</taxon>
        <taxon>Spermatophyta</taxon>
        <taxon>Magnoliopsida</taxon>
        <taxon>Liliopsida</taxon>
        <taxon>Poales</taxon>
        <taxon>Poaceae</taxon>
        <taxon>BOP clade</taxon>
        <taxon>Oryzoideae</taxon>
        <taxon>Oryzeae</taxon>
        <taxon>Oryzinae</taxon>
        <taxon>Oryza</taxon>
        <taxon>Oryza sativa</taxon>
    </lineage>
</organism>
<dbReference type="PANTHER" id="PTHR46285">
    <property type="entry name" value="PROTEINASE INHIBITOR I4, SERPIN (DUF716)-RELATED"/>
    <property type="match status" value="1"/>
</dbReference>
<sequence length="273" mass="30077">MATATSIHAAHRSQIEIPPRPPSRRLPPRTAAALASSATYNSLCSAIKRHSRKLDTMKAGSSSGADAFGSSQPVGSFSSRTKKMDEERRRPGRDPFSCRSGQRWNWSPWHVIQRPWWSPLPGQGIRWWQQVSPSRRAADRRGRHLACRRWGRGGRRRPHSSYLLLSFSVLAIVDQLIDFPLLSFTIRPDALEHATMYLHLAVYASVALATDGVASSHHGDAQAQLGDVVAALAASVFGQELFPSSPFLGALGTNERTCRPQERTAPARTPKGN</sequence>
<evidence type="ECO:0000256" key="1">
    <source>
        <dbReference type="SAM" id="MobiDB-lite"/>
    </source>
</evidence>
<dbReference type="PANTHER" id="PTHR46285:SF13">
    <property type="entry name" value="OS02G0167775 PROTEIN"/>
    <property type="match status" value="1"/>
</dbReference>
<keyword evidence="3" id="KW-1185">Reference proteome</keyword>
<dbReference type="EMBL" id="CM000127">
    <property type="protein sequence ID" value="EAY84630.1"/>
    <property type="molecule type" value="Genomic_DNA"/>
</dbReference>
<feature type="compositionally biased region" description="Basic and acidic residues" evidence="1">
    <location>
        <begin position="82"/>
        <end position="93"/>
    </location>
</feature>
<dbReference type="AlphaFoldDB" id="A2X1C0"/>
<dbReference type="Proteomes" id="UP000007015">
    <property type="component" value="Chromosome 2"/>
</dbReference>
<evidence type="ECO:0000313" key="3">
    <source>
        <dbReference type="Proteomes" id="UP000007015"/>
    </source>
</evidence>
<evidence type="ECO:0000313" key="2">
    <source>
        <dbReference type="EMBL" id="EAY84630.1"/>
    </source>
</evidence>
<reference evidence="2 3" key="1">
    <citation type="journal article" date="2005" name="PLoS Biol.">
        <title>The genomes of Oryza sativa: a history of duplications.</title>
        <authorList>
            <person name="Yu J."/>
            <person name="Wang J."/>
            <person name="Lin W."/>
            <person name="Li S."/>
            <person name="Li H."/>
            <person name="Zhou J."/>
            <person name="Ni P."/>
            <person name="Dong W."/>
            <person name="Hu S."/>
            <person name="Zeng C."/>
            <person name="Zhang J."/>
            <person name="Zhang Y."/>
            <person name="Li R."/>
            <person name="Xu Z."/>
            <person name="Li S."/>
            <person name="Li X."/>
            <person name="Zheng H."/>
            <person name="Cong L."/>
            <person name="Lin L."/>
            <person name="Yin J."/>
            <person name="Geng J."/>
            <person name="Li G."/>
            <person name="Shi J."/>
            <person name="Liu J."/>
            <person name="Lv H."/>
            <person name="Li J."/>
            <person name="Wang J."/>
            <person name="Deng Y."/>
            <person name="Ran L."/>
            <person name="Shi X."/>
            <person name="Wang X."/>
            <person name="Wu Q."/>
            <person name="Li C."/>
            <person name="Ren X."/>
            <person name="Wang J."/>
            <person name="Wang X."/>
            <person name="Li D."/>
            <person name="Liu D."/>
            <person name="Zhang X."/>
            <person name="Ji Z."/>
            <person name="Zhao W."/>
            <person name="Sun Y."/>
            <person name="Zhang Z."/>
            <person name="Bao J."/>
            <person name="Han Y."/>
            <person name="Dong L."/>
            <person name="Ji J."/>
            <person name="Chen P."/>
            <person name="Wu S."/>
            <person name="Liu J."/>
            <person name="Xiao Y."/>
            <person name="Bu D."/>
            <person name="Tan J."/>
            <person name="Yang L."/>
            <person name="Ye C."/>
            <person name="Zhang J."/>
            <person name="Xu J."/>
            <person name="Zhou Y."/>
            <person name="Yu Y."/>
            <person name="Zhang B."/>
            <person name="Zhuang S."/>
            <person name="Wei H."/>
            <person name="Liu B."/>
            <person name="Lei M."/>
            <person name="Yu H."/>
            <person name="Li Y."/>
            <person name="Xu H."/>
            <person name="Wei S."/>
            <person name="He X."/>
            <person name="Fang L."/>
            <person name="Zhang Z."/>
            <person name="Zhang Y."/>
            <person name="Huang X."/>
            <person name="Su Z."/>
            <person name="Tong W."/>
            <person name="Li J."/>
            <person name="Tong Z."/>
            <person name="Li S."/>
            <person name="Ye J."/>
            <person name="Wang L."/>
            <person name="Fang L."/>
            <person name="Lei T."/>
            <person name="Chen C."/>
            <person name="Chen H."/>
            <person name="Xu Z."/>
            <person name="Li H."/>
            <person name="Huang H."/>
            <person name="Zhang F."/>
            <person name="Xu H."/>
            <person name="Li N."/>
            <person name="Zhao C."/>
            <person name="Li S."/>
            <person name="Dong L."/>
            <person name="Huang Y."/>
            <person name="Li L."/>
            <person name="Xi Y."/>
            <person name="Qi Q."/>
            <person name="Li W."/>
            <person name="Zhang B."/>
            <person name="Hu W."/>
            <person name="Zhang Y."/>
            <person name="Tian X."/>
            <person name="Jiao Y."/>
            <person name="Liang X."/>
            <person name="Jin J."/>
            <person name="Gao L."/>
            <person name="Zheng W."/>
            <person name="Hao B."/>
            <person name="Liu S."/>
            <person name="Wang W."/>
            <person name="Yuan L."/>
            <person name="Cao M."/>
            <person name="McDermott J."/>
            <person name="Samudrala R."/>
            <person name="Wang J."/>
            <person name="Wong G.K."/>
            <person name="Yang H."/>
        </authorList>
    </citation>
    <scope>NUCLEOTIDE SEQUENCE [LARGE SCALE GENOMIC DNA]</scope>
    <source>
        <strain evidence="3">cv. 93-11</strain>
    </source>
</reference>
<dbReference type="HOGENOM" id="CLU_1020795_0_0_1"/>